<evidence type="ECO:0000256" key="3">
    <source>
        <dbReference type="PIRSR" id="PIRSR601461-2"/>
    </source>
</evidence>
<keyword evidence="5" id="KW-1133">Transmembrane helix</keyword>
<dbReference type="InterPro" id="IPR021109">
    <property type="entry name" value="Peptidase_aspartic_dom_sf"/>
</dbReference>
<feature type="transmembrane region" description="Helical" evidence="5">
    <location>
        <begin position="493"/>
        <end position="515"/>
    </location>
</feature>
<protein>
    <recommendedName>
        <fullName evidence="7">Peptidase A1 domain-containing protein</fullName>
    </recommendedName>
</protein>
<feature type="disulfide bond" evidence="3">
    <location>
        <begin position="310"/>
        <end position="346"/>
    </location>
</feature>
<comment type="caution">
    <text evidence="8">The sequence shown here is derived from an EMBL/GenBank/DDBJ whole genome shotgun (WGS) entry which is preliminary data.</text>
</comment>
<evidence type="ECO:0000256" key="2">
    <source>
        <dbReference type="PIRSR" id="PIRSR601461-1"/>
    </source>
</evidence>
<feature type="active site" evidence="2">
    <location>
        <position position="277"/>
    </location>
</feature>
<dbReference type="PRINTS" id="PR00792">
    <property type="entry name" value="PEPSIN"/>
</dbReference>
<dbReference type="EMBL" id="JASBNA010000087">
    <property type="protein sequence ID" value="KAK7677509.1"/>
    <property type="molecule type" value="Genomic_DNA"/>
</dbReference>
<evidence type="ECO:0000313" key="9">
    <source>
        <dbReference type="Proteomes" id="UP001385951"/>
    </source>
</evidence>
<dbReference type="GO" id="GO:0004190">
    <property type="term" value="F:aspartic-type endopeptidase activity"/>
    <property type="evidence" value="ECO:0007669"/>
    <property type="project" value="InterPro"/>
</dbReference>
<reference evidence="8 9" key="1">
    <citation type="submission" date="2022-09" db="EMBL/GenBank/DDBJ databases">
        <authorList>
            <person name="Palmer J.M."/>
        </authorList>
    </citation>
    <scope>NUCLEOTIDE SEQUENCE [LARGE SCALE GENOMIC DNA]</scope>
    <source>
        <strain evidence="8 9">DSM 7382</strain>
    </source>
</reference>
<feature type="domain" description="Peptidase A1" evidence="7">
    <location>
        <begin position="60"/>
        <end position="386"/>
    </location>
</feature>
<sequence length="549" mass="59022">MLSSIFATLLCVQAILVSALQLPISRRNVPRSISRRDSVSHGVLDPSDPFNFQNVNGLLYTTTIHINGRPFEVQVDTGSSDLWLDTAGADMTGSNNTGIPASISYEDQTTASGNLTTIDITWGNYTIKDQLFINAPGSNATGGLTNGLIGLGPVVQSQSALAVVYHNATATISFGTPTDNIFEMNPNLPTYVTFILSRVDHGAIDGGEFTIGEIVQGYESILTTPKLPVYYQTGRWVSTVDGININGERIEGTSLGSGGLFPSALPIPDGQFTAVFDTGNSGTVLPRPFVNAIFSNVLIFRLQGQEYMQCDFKANVSIIIGGLEYPIHPLDLLRPSVVADDGTVWCIPQIDPIDTNDYGDFQFGDVVLRNLYTLFNYGNWTRPGDTQPYIQILSLTDKEKAWAEFDAMQEARAEQFYALNLNSTSSNDTETSSGDSSTTVSPSGFSQSTNTQSSNTLTSSAVSSPKDLAAAGALSHADDDTIVDLSGLIRNSYVIIALLVVALLLLIGVLLLAFLKKLAPRSNNQRYKEVVPAGSEFETLSGPSGRYSD</sequence>
<keyword evidence="5" id="KW-0472">Membrane</keyword>
<comment type="similarity">
    <text evidence="1">Belongs to the peptidase A1 family.</text>
</comment>
<feature type="signal peptide" evidence="6">
    <location>
        <begin position="1"/>
        <end position="19"/>
    </location>
</feature>
<evidence type="ECO:0000313" key="8">
    <source>
        <dbReference type="EMBL" id="KAK7677509.1"/>
    </source>
</evidence>
<dbReference type="PROSITE" id="PS51767">
    <property type="entry name" value="PEPTIDASE_A1"/>
    <property type="match status" value="1"/>
</dbReference>
<dbReference type="Pfam" id="PF00026">
    <property type="entry name" value="Asp"/>
    <property type="match status" value="1"/>
</dbReference>
<keyword evidence="9" id="KW-1185">Reference proteome</keyword>
<accession>A0AAW0FF52</accession>
<keyword evidence="6" id="KW-0732">Signal</keyword>
<dbReference type="GO" id="GO:0006508">
    <property type="term" value="P:proteolysis"/>
    <property type="evidence" value="ECO:0007669"/>
    <property type="project" value="InterPro"/>
</dbReference>
<proteinExistence type="inferred from homology"/>
<evidence type="ECO:0000256" key="1">
    <source>
        <dbReference type="ARBA" id="ARBA00007447"/>
    </source>
</evidence>
<dbReference type="PANTHER" id="PTHR47966">
    <property type="entry name" value="BETA-SITE APP-CLEAVING ENZYME, ISOFORM A-RELATED"/>
    <property type="match status" value="1"/>
</dbReference>
<gene>
    <name evidence="8" type="ORF">QCA50_019515</name>
</gene>
<dbReference type="AlphaFoldDB" id="A0AAW0FF52"/>
<dbReference type="Proteomes" id="UP001385951">
    <property type="component" value="Unassembled WGS sequence"/>
</dbReference>
<evidence type="ECO:0000256" key="4">
    <source>
        <dbReference type="SAM" id="MobiDB-lite"/>
    </source>
</evidence>
<evidence type="ECO:0000256" key="6">
    <source>
        <dbReference type="SAM" id="SignalP"/>
    </source>
</evidence>
<dbReference type="PANTHER" id="PTHR47966:SF51">
    <property type="entry name" value="BETA-SITE APP-CLEAVING ENZYME, ISOFORM A-RELATED"/>
    <property type="match status" value="1"/>
</dbReference>
<feature type="active site" evidence="2">
    <location>
        <position position="76"/>
    </location>
</feature>
<keyword evidence="5" id="KW-0812">Transmembrane</keyword>
<evidence type="ECO:0000256" key="5">
    <source>
        <dbReference type="SAM" id="Phobius"/>
    </source>
</evidence>
<dbReference type="InterPro" id="IPR001461">
    <property type="entry name" value="Aspartic_peptidase_A1"/>
</dbReference>
<feature type="region of interest" description="Disordered" evidence="4">
    <location>
        <begin position="424"/>
        <end position="460"/>
    </location>
</feature>
<organism evidence="8 9">
    <name type="scientific">Cerrena zonata</name>
    <dbReference type="NCBI Taxonomy" id="2478898"/>
    <lineage>
        <taxon>Eukaryota</taxon>
        <taxon>Fungi</taxon>
        <taxon>Dikarya</taxon>
        <taxon>Basidiomycota</taxon>
        <taxon>Agaricomycotina</taxon>
        <taxon>Agaricomycetes</taxon>
        <taxon>Polyporales</taxon>
        <taxon>Cerrenaceae</taxon>
        <taxon>Cerrena</taxon>
    </lineage>
</organism>
<evidence type="ECO:0000259" key="7">
    <source>
        <dbReference type="PROSITE" id="PS51767"/>
    </source>
</evidence>
<dbReference type="Gene3D" id="2.40.70.10">
    <property type="entry name" value="Acid Proteases"/>
    <property type="match status" value="2"/>
</dbReference>
<name>A0AAW0FF52_9APHY</name>
<keyword evidence="3" id="KW-1015">Disulfide bond</keyword>
<dbReference type="InterPro" id="IPR033121">
    <property type="entry name" value="PEPTIDASE_A1"/>
</dbReference>
<feature type="chain" id="PRO_5043990397" description="Peptidase A1 domain-containing protein" evidence="6">
    <location>
        <begin position="20"/>
        <end position="549"/>
    </location>
</feature>
<dbReference type="SUPFAM" id="SSF50630">
    <property type="entry name" value="Acid proteases"/>
    <property type="match status" value="1"/>
</dbReference>